<proteinExistence type="predicted"/>
<dbReference type="EnsemblMetazoa" id="PPA39532.1">
    <property type="protein sequence ID" value="PPA39532.1"/>
    <property type="gene ID" value="WBGene00277901"/>
</dbReference>
<evidence type="ECO:0000313" key="2">
    <source>
        <dbReference type="Proteomes" id="UP000005239"/>
    </source>
</evidence>
<accession>A0A8R1UV02</accession>
<reference evidence="2" key="1">
    <citation type="journal article" date="2008" name="Nat. Genet.">
        <title>The Pristionchus pacificus genome provides a unique perspective on nematode lifestyle and parasitism.</title>
        <authorList>
            <person name="Dieterich C."/>
            <person name="Clifton S.W."/>
            <person name="Schuster L.N."/>
            <person name="Chinwalla A."/>
            <person name="Delehaunty K."/>
            <person name="Dinkelacker I."/>
            <person name="Fulton L."/>
            <person name="Fulton R."/>
            <person name="Godfrey J."/>
            <person name="Minx P."/>
            <person name="Mitreva M."/>
            <person name="Roeseler W."/>
            <person name="Tian H."/>
            <person name="Witte H."/>
            <person name="Yang S.P."/>
            <person name="Wilson R.K."/>
            <person name="Sommer R.J."/>
        </authorList>
    </citation>
    <scope>NUCLEOTIDE SEQUENCE [LARGE SCALE GENOMIC DNA]</scope>
    <source>
        <strain evidence="2">PS312</strain>
    </source>
</reference>
<dbReference type="Proteomes" id="UP000005239">
    <property type="component" value="Unassembled WGS sequence"/>
</dbReference>
<gene>
    <name evidence="1" type="primary">WBGene00277901</name>
</gene>
<reference evidence="1" key="2">
    <citation type="submission" date="2022-06" db="UniProtKB">
        <authorList>
            <consortium name="EnsemblMetazoa"/>
        </authorList>
    </citation>
    <scope>IDENTIFICATION</scope>
    <source>
        <strain evidence="1">PS312</strain>
    </source>
</reference>
<protein>
    <submittedName>
        <fullName evidence="1">Uncharacterized protein</fullName>
    </submittedName>
</protein>
<evidence type="ECO:0000313" key="1">
    <source>
        <dbReference type="EnsemblMetazoa" id="PPA39532.1"/>
    </source>
</evidence>
<accession>A0A2A6B3T7</accession>
<name>A0A2A6B3T7_PRIPA</name>
<sequence length="90" mass="8870">MSGRFALLLLLSTLAFSAVSANDETGIFTVLEALLNSLGFTLGLGTKTVGGVLNVIPITKPLVVLGTVINAPSVTGATGAPVAATTQASG</sequence>
<keyword evidence="2" id="KW-1185">Reference proteome</keyword>
<organism evidence="1 2">
    <name type="scientific">Pristionchus pacificus</name>
    <name type="common">Parasitic nematode worm</name>
    <dbReference type="NCBI Taxonomy" id="54126"/>
    <lineage>
        <taxon>Eukaryota</taxon>
        <taxon>Metazoa</taxon>
        <taxon>Ecdysozoa</taxon>
        <taxon>Nematoda</taxon>
        <taxon>Chromadorea</taxon>
        <taxon>Rhabditida</taxon>
        <taxon>Rhabditina</taxon>
        <taxon>Diplogasteromorpha</taxon>
        <taxon>Diplogasteroidea</taxon>
        <taxon>Neodiplogasteridae</taxon>
        <taxon>Pristionchus</taxon>
    </lineage>
</organism>
<dbReference type="AlphaFoldDB" id="A0A2A6B3T7"/>